<reference evidence="2" key="1">
    <citation type="journal article" date="2022" name="Mol. Ecol. Resour.">
        <title>The genomes of chicory, endive, great burdock and yacon provide insights into Asteraceae palaeo-polyploidization history and plant inulin production.</title>
        <authorList>
            <person name="Fan W."/>
            <person name="Wang S."/>
            <person name="Wang H."/>
            <person name="Wang A."/>
            <person name="Jiang F."/>
            <person name="Liu H."/>
            <person name="Zhao H."/>
            <person name="Xu D."/>
            <person name="Zhang Y."/>
        </authorList>
    </citation>
    <scope>NUCLEOTIDE SEQUENCE [LARGE SCALE GENOMIC DNA]</scope>
    <source>
        <strain evidence="2">cv. Niubang</strain>
    </source>
</reference>
<accession>A0ACB9B6I8</accession>
<proteinExistence type="predicted"/>
<keyword evidence="2" id="KW-1185">Reference proteome</keyword>
<name>A0ACB9B6I8_ARCLA</name>
<comment type="caution">
    <text evidence="1">The sequence shown here is derived from an EMBL/GenBank/DDBJ whole genome shotgun (WGS) entry which is preliminary data.</text>
</comment>
<gene>
    <name evidence="1" type="ORF">L6452_23543</name>
</gene>
<dbReference type="Proteomes" id="UP001055879">
    <property type="component" value="Linkage Group LG07"/>
</dbReference>
<evidence type="ECO:0000313" key="1">
    <source>
        <dbReference type="EMBL" id="KAI3716305.1"/>
    </source>
</evidence>
<sequence length="320" mass="36617">MGSETSPRLPFIDFSNVDQNMNALDWDLTKSRVHQALTDYGCFEAFFPKISPELQTSLFDSMQQLFDLPLETKLKNRSSKPFLGYCGFLPGQPLYESMGIADPNILEKTESFTKIFWPEGNPEFSTVIQAYSKKLLKLNETVRRMVLESLGLEKYMVEHMGSTNYLFRVMKYRRPETDESDHGLDAHTDKSMITILHQNQVGGLEVQTKSGDWMKIKLSPNSFIVMVGDSFYAWTNGRLHAPIHRVKSASRVEDRYSLALFSIPKAGYVVKAPEEFVDEQHPLLFRPFELIEFFQYYGSEAGQNAQVQDAQSPLKIYCGV</sequence>
<organism evidence="1 2">
    <name type="scientific">Arctium lappa</name>
    <name type="common">Greater burdock</name>
    <name type="synonym">Lappa major</name>
    <dbReference type="NCBI Taxonomy" id="4217"/>
    <lineage>
        <taxon>Eukaryota</taxon>
        <taxon>Viridiplantae</taxon>
        <taxon>Streptophyta</taxon>
        <taxon>Embryophyta</taxon>
        <taxon>Tracheophyta</taxon>
        <taxon>Spermatophyta</taxon>
        <taxon>Magnoliopsida</taxon>
        <taxon>eudicotyledons</taxon>
        <taxon>Gunneridae</taxon>
        <taxon>Pentapetalae</taxon>
        <taxon>asterids</taxon>
        <taxon>campanulids</taxon>
        <taxon>Asterales</taxon>
        <taxon>Asteraceae</taxon>
        <taxon>Carduoideae</taxon>
        <taxon>Cardueae</taxon>
        <taxon>Arctiinae</taxon>
        <taxon>Arctium</taxon>
    </lineage>
</organism>
<protein>
    <submittedName>
        <fullName evidence="1">Uncharacterized protein</fullName>
    </submittedName>
</protein>
<reference evidence="1 2" key="2">
    <citation type="journal article" date="2022" name="Mol. Ecol. Resour.">
        <title>The genomes of chicory, endive, great burdock and yacon provide insights into Asteraceae paleo-polyploidization history and plant inulin production.</title>
        <authorList>
            <person name="Fan W."/>
            <person name="Wang S."/>
            <person name="Wang H."/>
            <person name="Wang A."/>
            <person name="Jiang F."/>
            <person name="Liu H."/>
            <person name="Zhao H."/>
            <person name="Xu D."/>
            <person name="Zhang Y."/>
        </authorList>
    </citation>
    <scope>NUCLEOTIDE SEQUENCE [LARGE SCALE GENOMIC DNA]</scope>
    <source>
        <strain evidence="2">cv. Niubang</strain>
    </source>
</reference>
<dbReference type="EMBL" id="CM042053">
    <property type="protein sequence ID" value="KAI3716305.1"/>
    <property type="molecule type" value="Genomic_DNA"/>
</dbReference>
<evidence type="ECO:0000313" key="2">
    <source>
        <dbReference type="Proteomes" id="UP001055879"/>
    </source>
</evidence>